<dbReference type="EMBL" id="LJGZ01000012">
    <property type="protein sequence ID" value="OEV21319.1"/>
    <property type="molecule type" value="Genomic_DNA"/>
</dbReference>
<keyword evidence="3" id="KW-1185">Reference proteome</keyword>
<dbReference type="Proteomes" id="UP000175971">
    <property type="component" value="Unassembled WGS sequence"/>
</dbReference>
<protein>
    <submittedName>
        <fullName evidence="2">Uncharacterized protein</fullName>
    </submittedName>
</protein>
<feature type="region of interest" description="Disordered" evidence="1">
    <location>
        <begin position="85"/>
        <end position="108"/>
    </location>
</feature>
<name>A0A1E7LYK4_9ACTN</name>
<evidence type="ECO:0000256" key="1">
    <source>
        <dbReference type="SAM" id="MobiDB-lite"/>
    </source>
</evidence>
<evidence type="ECO:0000313" key="3">
    <source>
        <dbReference type="Proteomes" id="UP000175971"/>
    </source>
</evidence>
<organism evidence="2 3">
    <name type="scientific">Streptomyces nanshensis</name>
    <dbReference type="NCBI Taxonomy" id="518642"/>
    <lineage>
        <taxon>Bacteria</taxon>
        <taxon>Bacillati</taxon>
        <taxon>Actinomycetota</taxon>
        <taxon>Actinomycetes</taxon>
        <taxon>Kitasatosporales</taxon>
        <taxon>Streptomycetaceae</taxon>
        <taxon>Streptomyces</taxon>
    </lineage>
</organism>
<gene>
    <name evidence="2" type="ORF">AN221_07565</name>
</gene>
<accession>A0A1E7LYK4</accession>
<dbReference type="AlphaFoldDB" id="A0A1E7LYK4"/>
<comment type="caution">
    <text evidence="2">The sequence shown here is derived from an EMBL/GenBank/DDBJ whole genome shotgun (WGS) entry which is preliminary data.</text>
</comment>
<reference evidence="2 3" key="1">
    <citation type="journal article" date="2016" name="Front. Microbiol.">
        <title>Comparative Genomics Analysis of Streptomyces Species Reveals Their Adaptation to the Marine Environment and Their Diversity at the Genomic Level.</title>
        <authorList>
            <person name="Tian X."/>
            <person name="Zhang Z."/>
            <person name="Yang T."/>
            <person name="Chen M."/>
            <person name="Li J."/>
            <person name="Chen F."/>
            <person name="Yang J."/>
            <person name="Li W."/>
            <person name="Zhang B."/>
            <person name="Zhang Z."/>
            <person name="Wu J."/>
            <person name="Zhang C."/>
            <person name="Long L."/>
            <person name="Xiao J."/>
        </authorList>
    </citation>
    <scope>NUCLEOTIDE SEQUENCE [LARGE SCALE GENOMIC DNA]</scope>
    <source>
        <strain evidence="2 3">SCSIO M10372</strain>
    </source>
</reference>
<proteinExistence type="predicted"/>
<evidence type="ECO:0000313" key="2">
    <source>
        <dbReference type="EMBL" id="OEV21319.1"/>
    </source>
</evidence>
<sequence length="108" mass="11406">MEPFRVLLVDAAPGPLLGRELERLLGHGLAVTLNLRRVTDRAAVRAEWGDRVEFTDFDPFDEAALLAGAVRDGLGHHAVKSRAGRSAHSCPAGWGPSAGARCAAGPAR</sequence>